<comment type="caution">
    <text evidence="1">The sequence shown here is derived from an EMBL/GenBank/DDBJ whole genome shotgun (WGS) entry which is preliminary data.</text>
</comment>
<evidence type="ECO:0000313" key="1">
    <source>
        <dbReference type="EMBL" id="GME23353.1"/>
    </source>
</evidence>
<organism evidence="1 2">
    <name type="scientific">Neofusicoccum parvum</name>
    <dbReference type="NCBI Taxonomy" id="310453"/>
    <lineage>
        <taxon>Eukaryota</taxon>
        <taxon>Fungi</taxon>
        <taxon>Dikarya</taxon>
        <taxon>Ascomycota</taxon>
        <taxon>Pezizomycotina</taxon>
        <taxon>Dothideomycetes</taxon>
        <taxon>Dothideomycetes incertae sedis</taxon>
        <taxon>Botryosphaeriales</taxon>
        <taxon>Botryosphaeriaceae</taxon>
        <taxon>Neofusicoccum</taxon>
    </lineage>
</organism>
<protein>
    <submittedName>
        <fullName evidence="1">Uncharacterized protein LTHEOB_7654</fullName>
    </submittedName>
</protein>
<sequence>MSLLNLPFCEYQQKPTPASGGSVEFDELMAAQEAFDEIVISSTRNEWLPADMKSSENVIRDLRMVVRHSKLPSKSELEMEFNNFIETARQASDDLSRFNSRVGRAVDKTLSTTRWTMRVIDGLAENDSGRGAIDRFLWDNVLWALSPYKSPHAKLVEQYLQHTQTIESEIQGLIVQATTLLGILDTLEDQLGAIHDISIRDDNTLQGKREELFLQLWTKLGGNRSDVKKLDQEIQLLKNINTYRRSAVAHVSSTMVKLRAIAAHLEDLRERAAAPDVVGVDGEMPITLHIENIQRGLDRLQELRSQQIKGRDESYRRILDASNAGSSFQEGGVPKDRMIDGES</sequence>
<keyword evidence="2" id="KW-1185">Reference proteome</keyword>
<dbReference type="EMBL" id="BSXG01000006">
    <property type="protein sequence ID" value="GME23353.1"/>
    <property type="molecule type" value="Genomic_DNA"/>
</dbReference>
<proteinExistence type="predicted"/>
<name>A0ACB5RS62_9PEZI</name>
<dbReference type="Proteomes" id="UP001165186">
    <property type="component" value="Unassembled WGS sequence"/>
</dbReference>
<gene>
    <name evidence="1" type="primary">g5838</name>
    <name evidence="1" type="ORF">NpPPO83_00005838</name>
</gene>
<accession>A0ACB5RS62</accession>
<reference evidence="1" key="1">
    <citation type="submission" date="2024-09" db="EMBL/GenBank/DDBJ databases">
        <title>Draft Genome Sequences of Neofusicoccum parvum.</title>
        <authorList>
            <person name="Ashida A."/>
            <person name="Camagna M."/>
            <person name="Tanaka A."/>
            <person name="Takemoto D."/>
        </authorList>
    </citation>
    <scope>NUCLEOTIDE SEQUENCE</scope>
    <source>
        <strain evidence="1">PPO83</strain>
    </source>
</reference>
<evidence type="ECO:0000313" key="2">
    <source>
        <dbReference type="Proteomes" id="UP001165186"/>
    </source>
</evidence>